<dbReference type="RefSeq" id="WP_123165294.1">
    <property type="nucleotide sequence ID" value="NZ_RIAX01000005.1"/>
</dbReference>
<comment type="caution">
    <text evidence="1">The sequence shown here is derived from an EMBL/GenBank/DDBJ whole genome shotgun (WGS) entry which is preliminary data.</text>
</comment>
<organism evidence="1 2">
    <name type="scientific">Planococcus salinus</name>
    <dbReference type="NCBI Taxonomy" id="1848460"/>
    <lineage>
        <taxon>Bacteria</taxon>
        <taxon>Bacillati</taxon>
        <taxon>Bacillota</taxon>
        <taxon>Bacilli</taxon>
        <taxon>Bacillales</taxon>
        <taxon>Caryophanaceae</taxon>
        <taxon>Planococcus</taxon>
    </lineage>
</organism>
<protein>
    <submittedName>
        <fullName evidence="1">Uncharacterized protein</fullName>
    </submittedName>
</protein>
<sequence length="136" mass="15961">MEPWEDNWYTAKYGVDAFREMLEEFAEKEMWDVDVKGEKARIRVSQQEGSLHIDLYDRATGEGTNRIIPVGGFTLKQREEIARQALAAAEEGLPIMLKVIISPMIGGYWEDEEWDVITVHDIDRRKIDPNYRRFLR</sequence>
<evidence type="ECO:0000313" key="1">
    <source>
        <dbReference type="EMBL" id="RNF39594.1"/>
    </source>
</evidence>
<proteinExistence type="predicted"/>
<name>A0A3M8P8S0_9BACL</name>
<dbReference type="Proteomes" id="UP000275473">
    <property type="component" value="Unassembled WGS sequence"/>
</dbReference>
<gene>
    <name evidence="1" type="ORF">EEX84_08970</name>
</gene>
<accession>A0A3M8P8S0</accession>
<dbReference type="AlphaFoldDB" id="A0A3M8P8S0"/>
<evidence type="ECO:0000313" key="2">
    <source>
        <dbReference type="Proteomes" id="UP000275473"/>
    </source>
</evidence>
<dbReference type="EMBL" id="RIAX01000005">
    <property type="protein sequence ID" value="RNF39594.1"/>
    <property type="molecule type" value="Genomic_DNA"/>
</dbReference>
<dbReference type="OrthoDB" id="2452814at2"/>
<reference evidence="1 2" key="1">
    <citation type="journal article" date="2018" name="Int. J. Syst. Evol. Microbiol.">
        <title>Planococcus salinus sp. nov., a moderately halophilic bacterium isolated from a saline-alkali soil.</title>
        <authorList>
            <person name="Gan L."/>
        </authorList>
    </citation>
    <scope>NUCLEOTIDE SEQUENCE [LARGE SCALE GENOMIC DNA]</scope>
    <source>
        <strain evidence="1 2">LCB217</strain>
    </source>
</reference>
<keyword evidence="2" id="KW-1185">Reference proteome</keyword>